<sequence length="160" mass="17388">MEAAGDQDVLHCNPKIEYIEIGNSFGGVLNVLDRTSKEFDNAVVVGAFGEGIGRKYAAQYPNIAYLDVLPSGINVSASTENYYALRADGFGSWDVDFRKQGIAAMDLSVAMANSFYQNENGSVHNRPFAPSIFGDQLEGAINSYEIDTYTNEVKVIGGRN</sequence>
<proteinExistence type="predicted"/>
<dbReference type="EMBL" id="CP033219">
    <property type="protein sequence ID" value="AZV78733.1"/>
    <property type="molecule type" value="Genomic_DNA"/>
</dbReference>
<dbReference type="Proteomes" id="UP000283063">
    <property type="component" value="Chromosome"/>
</dbReference>
<reference evidence="1 2" key="1">
    <citation type="submission" date="2018-10" db="EMBL/GenBank/DDBJ databases">
        <title>Parasedimentitalea marina sp. nov., a psychrophilic bacterium isolated from deep seawater of the New Britain Trench.</title>
        <authorList>
            <person name="Cao J."/>
        </authorList>
    </citation>
    <scope>NUCLEOTIDE SEQUENCE [LARGE SCALE GENOMIC DNA]</scope>
    <source>
        <strain evidence="1 2">W43</strain>
    </source>
</reference>
<accession>A0A3T0N3W7</accession>
<keyword evidence="2" id="KW-1185">Reference proteome</keyword>
<protein>
    <submittedName>
        <fullName evidence="1">Uncharacterized protein</fullName>
    </submittedName>
</protein>
<dbReference type="AlphaFoldDB" id="A0A3T0N3W7"/>
<dbReference type="KEGG" id="sedi:EBB79_13200"/>
<evidence type="ECO:0000313" key="2">
    <source>
        <dbReference type="Proteomes" id="UP000283063"/>
    </source>
</evidence>
<evidence type="ECO:0000313" key="1">
    <source>
        <dbReference type="EMBL" id="AZV78733.1"/>
    </source>
</evidence>
<name>A0A3T0N3W7_9RHOB</name>
<organism evidence="1 2">
    <name type="scientific">Parasedimentitalea marina</name>
    <dbReference type="NCBI Taxonomy" id="2483033"/>
    <lineage>
        <taxon>Bacteria</taxon>
        <taxon>Pseudomonadati</taxon>
        <taxon>Pseudomonadota</taxon>
        <taxon>Alphaproteobacteria</taxon>
        <taxon>Rhodobacterales</taxon>
        <taxon>Paracoccaceae</taxon>
        <taxon>Parasedimentitalea</taxon>
    </lineage>
</organism>
<gene>
    <name evidence="1" type="ORF">EBB79_13200</name>
</gene>